<dbReference type="RefSeq" id="WP_130039863.1">
    <property type="nucleotide sequence ID" value="NZ_JACCEV010000004.1"/>
</dbReference>
<dbReference type="AlphaFoldDB" id="A0A853H397"/>
<evidence type="ECO:0000256" key="9">
    <source>
        <dbReference type="RuleBase" id="RU369079"/>
    </source>
</evidence>
<keyword evidence="6 9" id="KW-1133">Transmembrane helix</keyword>
<accession>A0A853H397</accession>
<comment type="subcellular location">
    <subcellularLocation>
        <location evidence="1 9">Cell inner membrane</location>
        <topology evidence="1 9">Multi-pass membrane protein</topology>
    </subcellularLocation>
</comment>
<keyword evidence="12" id="KW-1185">Reference proteome</keyword>
<evidence type="ECO:0000256" key="2">
    <source>
        <dbReference type="ARBA" id="ARBA00022448"/>
    </source>
</evidence>
<dbReference type="Proteomes" id="UP000554144">
    <property type="component" value="Unassembled WGS sequence"/>
</dbReference>
<dbReference type="InterPro" id="IPR007387">
    <property type="entry name" value="TRAP_DctQ"/>
</dbReference>
<evidence type="ECO:0000256" key="3">
    <source>
        <dbReference type="ARBA" id="ARBA00022475"/>
    </source>
</evidence>
<dbReference type="GO" id="GO:0005886">
    <property type="term" value="C:plasma membrane"/>
    <property type="evidence" value="ECO:0007669"/>
    <property type="project" value="UniProtKB-SubCell"/>
</dbReference>
<feature type="transmembrane region" description="Helical" evidence="9">
    <location>
        <begin position="49"/>
        <end position="67"/>
    </location>
</feature>
<reference evidence="11 12" key="1">
    <citation type="submission" date="2020-07" db="EMBL/GenBank/DDBJ databases">
        <title>Taxonomic revisions and descriptions of new bacterial species based on genomic comparisons in the high-G+C-content subgroup of the family Alcaligenaceae.</title>
        <authorList>
            <person name="Szabo A."/>
            <person name="Felfoldi T."/>
        </authorList>
    </citation>
    <scope>NUCLEOTIDE SEQUENCE [LARGE SCALE GENOMIC DNA]</scope>
    <source>
        <strain evidence="11 12">DSM 25667</strain>
    </source>
</reference>
<comment type="caution">
    <text evidence="11">The sequence shown here is derived from an EMBL/GenBank/DDBJ whole genome shotgun (WGS) entry which is preliminary data.</text>
</comment>
<dbReference type="GO" id="GO:0015740">
    <property type="term" value="P:C4-dicarboxylate transport"/>
    <property type="evidence" value="ECO:0007669"/>
    <property type="project" value="TreeGrafter"/>
</dbReference>
<comment type="similarity">
    <text evidence="8 9">Belongs to the TRAP transporter small permease family.</text>
</comment>
<dbReference type="GO" id="GO:0022857">
    <property type="term" value="F:transmembrane transporter activity"/>
    <property type="evidence" value="ECO:0007669"/>
    <property type="project" value="UniProtKB-UniRule"/>
</dbReference>
<keyword evidence="4 9" id="KW-0997">Cell inner membrane</keyword>
<keyword evidence="7 9" id="KW-0472">Membrane</keyword>
<dbReference type="Pfam" id="PF04290">
    <property type="entry name" value="DctQ"/>
    <property type="match status" value="1"/>
</dbReference>
<feature type="transmembrane region" description="Helical" evidence="9">
    <location>
        <begin position="96"/>
        <end position="114"/>
    </location>
</feature>
<evidence type="ECO:0000313" key="12">
    <source>
        <dbReference type="Proteomes" id="UP000554144"/>
    </source>
</evidence>
<dbReference type="PANTHER" id="PTHR35011:SF10">
    <property type="entry name" value="TRAP TRANSPORTER SMALL PERMEASE PROTEIN"/>
    <property type="match status" value="1"/>
</dbReference>
<gene>
    <name evidence="11" type="ORF">H0A62_14010</name>
</gene>
<dbReference type="EMBL" id="JACCEV010000004">
    <property type="protein sequence ID" value="NYT86722.1"/>
    <property type="molecule type" value="Genomic_DNA"/>
</dbReference>
<evidence type="ECO:0000256" key="8">
    <source>
        <dbReference type="ARBA" id="ARBA00038436"/>
    </source>
</evidence>
<evidence type="ECO:0000256" key="1">
    <source>
        <dbReference type="ARBA" id="ARBA00004429"/>
    </source>
</evidence>
<proteinExistence type="inferred from homology"/>
<feature type="transmembrane region" description="Helical" evidence="9">
    <location>
        <begin position="21"/>
        <end position="43"/>
    </location>
</feature>
<protein>
    <recommendedName>
        <fullName evidence="9">TRAP transporter small permease protein</fullName>
    </recommendedName>
</protein>
<dbReference type="PANTHER" id="PTHR35011">
    <property type="entry name" value="2,3-DIKETO-L-GULONATE TRAP TRANSPORTER SMALL PERMEASE PROTEIN YIAM"/>
    <property type="match status" value="1"/>
</dbReference>
<evidence type="ECO:0000256" key="7">
    <source>
        <dbReference type="ARBA" id="ARBA00023136"/>
    </source>
</evidence>
<name>A0A853H397_9BURK</name>
<evidence type="ECO:0000256" key="4">
    <source>
        <dbReference type="ARBA" id="ARBA00022519"/>
    </source>
</evidence>
<keyword evidence="2 9" id="KW-0813">Transport</keyword>
<evidence type="ECO:0000313" key="11">
    <source>
        <dbReference type="EMBL" id="NYT86722.1"/>
    </source>
</evidence>
<comment type="subunit">
    <text evidence="9">The complex comprises the extracytoplasmic solute receptor protein and the two transmembrane proteins.</text>
</comment>
<feature type="domain" description="Tripartite ATP-independent periplasmic transporters DctQ component" evidence="10">
    <location>
        <begin position="29"/>
        <end position="160"/>
    </location>
</feature>
<organism evidence="11 12">
    <name type="scientific">Pollutimonas harenae</name>
    <dbReference type="NCBI Taxonomy" id="657015"/>
    <lineage>
        <taxon>Bacteria</taxon>
        <taxon>Pseudomonadati</taxon>
        <taxon>Pseudomonadota</taxon>
        <taxon>Betaproteobacteria</taxon>
        <taxon>Burkholderiales</taxon>
        <taxon>Alcaligenaceae</taxon>
        <taxon>Pollutimonas</taxon>
    </lineage>
</organism>
<feature type="transmembrane region" description="Helical" evidence="9">
    <location>
        <begin position="126"/>
        <end position="151"/>
    </location>
</feature>
<keyword evidence="3" id="KW-1003">Cell membrane</keyword>
<comment type="function">
    <text evidence="9">Part of the tripartite ATP-independent periplasmic (TRAP) transport system.</text>
</comment>
<evidence type="ECO:0000256" key="6">
    <source>
        <dbReference type="ARBA" id="ARBA00022989"/>
    </source>
</evidence>
<sequence length="183" mass="20290">MSSIETADRILTTCERVLSNIAALMMFLIMMIVVTDVTLRYFFNAPLPWSYELISLYLMVGLFFFSLSDALRDNAHVSVDLLQNCMSPRMRHAAEMVGYACASVVFGAIVYVSIQRTYISYIGDDVVAGAIAWPTWLSNIAVPIGAGLMLLRMVFRFVGHLLSLLRNRSVIELPPVTGAGEAK</sequence>
<keyword evidence="5 9" id="KW-0812">Transmembrane</keyword>
<dbReference type="OrthoDB" id="8559033at2"/>
<evidence type="ECO:0000259" key="10">
    <source>
        <dbReference type="Pfam" id="PF04290"/>
    </source>
</evidence>
<dbReference type="InterPro" id="IPR055348">
    <property type="entry name" value="DctQ"/>
</dbReference>
<evidence type="ECO:0000256" key="5">
    <source>
        <dbReference type="ARBA" id="ARBA00022692"/>
    </source>
</evidence>